<protein>
    <submittedName>
        <fullName evidence="1">Uncharacterized protein</fullName>
    </submittedName>
</protein>
<name>A0A1X7VAU2_AMPQE</name>
<reference evidence="1" key="1">
    <citation type="submission" date="2017-05" db="UniProtKB">
        <authorList>
            <consortium name="EnsemblMetazoa"/>
        </authorList>
    </citation>
    <scope>IDENTIFICATION</scope>
</reference>
<organism evidence="1">
    <name type="scientific">Amphimedon queenslandica</name>
    <name type="common">Sponge</name>
    <dbReference type="NCBI Taxonomy" id="400682"/>
    <lineage>
        <taxon>Eukaryota</taxon>
        <taxon>Metazoa</taxon>
        <taxon>Porifera</taxon>
        <taxon>Demospongiae</taxon>
        <taxon>Heteroscleromorpha</taxon>
        <taxon>Haplosclerida</taxon>
        <taxon>Niphatidae</taxon>
        <taxon>Amphimedon</taxon>
    </lineage>
</organism>
<dbReference type="EnsemblMetazoa" id="Aqu2.1.36864_001">
    <property type="protein sequence ID" value="Aqu2.1.36864_001"/>
    <property type="gene ID" value="Aqu2.1.36864"/>
</dbReference>
<sequence>MGSVFVTATGVSIPKSKTQHQKYREAQAICSRLAQLVSECCGSEFESKIKELERLQSLWEIGKTSETLDKDAKEPETCTYQETIDESHETQVLHETTVCFLMMKMI</sequence>
<dbReference type="AlphaFoldDB" id="A0A1X7VAU2"/>
<accession>A0A1X7VAU2</accession>
<dbReference type="InParanoid" id="A0A1X7VAU2"/>
<proteinExistence type="predicted"/>
<evidence type="ECO:0000313" key="1">
    <source>
        <dbReference type="EnsemblMetazoa" id="Aqu2.1.36864_001"/>
    </source>
</evidence>